<dbReference type="PANTHER" id="PTHR31672">
    <property type="entry name" value="BNACNNG10540D PROTEIN"/>
    <property type="match status" value="1"/>
</dbReference>
<dbReference type="InterPro" id="IPR050796">
    <property type="entry name" value="SCF_F-box_component"/>
</dbReference>
<dbReference type="NCBIfam" id="TIGR01640">
    <property type="entry name" value="F_box_assoc_1"/>
    <property type="match status" value="1"/>
</dbReference>
<sequence length="456" mass="52493">MVPLVFKPGHRLLGINSNFFESTNKIRQLIEMEMEMELVRRKHRRLGHCCKNNGRLVELPTEILYDILLRLPISSIFCLRCVSKTSKNRVDCPNVTLTISKHAIVSEIRSTSLNVNYSLGFVFYNLLFFVDFSHRYPECKRMNRSPCFLFNPLKGEVLPLPTTDIVIPERPQTFFNFKEWFAMGFDDATNTYKIVRVFQHLYSLTFKVRAQVYVLGTSSWREIPSIPPCRLGKTNHAAFANGDQHWLVCLPDGPIHIYGGKFGICSFDFKKEEFYWTLTPPEHMQKYVWPIGVPDHLYLLTLKGCLAIVDTSSNDYIEIWVLHDSDKEWKLEWKIDAPLLRRKLINVSCCEWEHGIFFTRQECFGFFGLTVFLNFRSGTVNCVKSCPPETIDEVTSIVSVTGTLISLKNYGHLVEPEPTTGIIRSLRHYDSQSLSNAAASGKDFFYLTSSARGLYG</sequence>
<protein>
    <recommendedName>
        <fullName evidence="1">F-box domain-containing protein</fullName>
    </recommendedName>
</protein>
<dbReference type="EMBL" id="RDQH01000337">
    <property type="protein sequence ID" value="RXH83838.1"/>
    <property type="molecule type" value="Genomic_DNA"/>
</dbReference>
<dbReference type="Proteomes" id="UP000290289">
    <property type="component" value="Chromosome 11"/>
</dbReference>
<keyword evidence="3" id="KW-1185">Reference proteome</keyword>
<dbReference type="InterPro" id="IPR013187">
    <property type="entry name" value="F-box-assoc_dom_typ3"/>
</dbReference>
<organism evidence="2 3">
    <name type="scientific">Malus domestica</name>
    <name type="common">Apple</name>
    <name type="synonym">Pyrus malus</name>
    <dbReference type="NCBI Taxonomy" id="3750"/>
    <lineage>
        <taxon>Eukaryota</taxon>
        <taxon>Viridiplantae</taxon>
        <taxon>Streptophyta</taxon>
        <taxon>Embryophyta</taxon>
        <taxon>Tracheophyta</taxon>
        <taxon>Spermatophyta</taxon>
        <taxon>Magnoliopsida</taxon>
        <taxon>eudicotyledons</taxon>
        <taxon>Gunneridae</taxon>
        <taxon>Pentapetalae</taxon>
        <taxon>rosids</taxon>
        <taxon>fabids</taxon>
        <taxon>Rosales</taxon>
        <taxon>Rosaceae</taxon>
        <taxon>Amygdaloideae</taxon>
        <taxon>Maleae</taxon>
        <taxon>Malus</taxon>
    </lineage>
</organism>
<dbReference type="Pfam" id="PF00646">
    <property type="entry name" value="F-box"/>
    <property type="match status" value="1"/>
</dbReference>
<reference evidence="2 3" key="1">
    <citation type="submission" date="2018-10" db="EMBL/GenBank/DDBJ databases">
        <title>A high-quality apple genome assembly.</title>
        <authorList>
            <person name="Hu J."/>
        </authorList>
    </citation>
    <scope>NUCLEOTIDE SEQUENCE [LARGE SCALE GENOMIC DNA]</scope>
    <source>
        <strain evidence="3">cv. HFTH1</strain>
        <tissue evidence="2">Young leaf</tissue>
    </source>
</reference>
<name>A0A498IJU6_MALDO</name>
<evidence type="ECO:0000313" key="3">
    <source>
        <dbReference type="Proteomes" id="UP000290289"/>
    </source>
</evidence>
<dbReference type="PROSITE" id="PS50181">
    <property type="entry name" value="FBOX"/>
    <property type="match status" value="1"/>
</dbReference>
<dbReference type="InterPro" id="IPR017451">
    <property type="entry name" value="F-box-assoc_interact_dom"/>
</dbReference>
<evidence type="ECO:0000313" key="2">
    <source>
        <dbReference type="EMBL" id="RXH83838.1"/>
    </source>
</evidence>
<dbReference type="AlphaFoldDB" id="A0A498IJU6"/>
<dbReference type="InterPro" id="IPR036047">
    <property type="entry name" value="F-box-like_dom_sf"/>
</dbReference>
<evidence type="ECO:0000259" key="1">
    <source>
        <dbReference type="PROSITE" id="PS50181"/>
    </source>
</evidence>
<dbReference type="PANTHER" id="PTHR31672:SF13">
    <property type="entry name" value="F-BOX PROTEIN CPR30-LIKE"/>
    <property type="match status" value="1"/>
</dbReference>
<comment type="caution">
    <text evidence="2">The sequence shown here is derived from an EMBL/GenBank/DDBJ whole genome shotgun (WGS) entry which is preliminary data.</text>
</comment>
<feature type="domain" description="F-box" evidence="1">
    <location>
        <begin position="53"/>
        <end position="99"/>
    </location>
</feature>
<proteinExistence type="predicted"/>
<dbReference type="Pfam" id="PF08268">
    <property type="entry name" value="FBA_3"/>
    <property type="match status" value="1"/>
</dbReference>
<accession>A0A498IJU6</accession>
<dbReference type="SUPFAM" id="SSF81383">
    <property type="entry name" value="F-box domain"/>
    <property type="match status" value="1"/>
</dbReference>
<dbReference type="InterPro" id="IPR001810">
    <property type="entry name" value="F-box_dom"/>
</dbReference>
<gene>
    <name evidence="2" type="ORF">DVH24_009273</name>
</gene>